<dbReference type="GO" id="GO:0016020">
    <property type="term" value="C:membrane"/>
    <property type="evidence" value="ECO:0007669"/>
    <property type="project" value="UniProtKB-SubCell"/>
</dbReference>
<evidence type="ECO:0000256" key="8">
    <source>
        <dbReference type="ARBA" id="ARBA00023242"/>
    </source>
</evidence>
<evidence type="ECO:0000313" key="12">
    <source>
        <dbReference type="Proteomes" id="UP000504612"/>
    </source>
</evidence>
<feature type="non-terminal residue" evidence="13">
    <location>
        <position position="1"/>
    </location>
</feature>
<dbReference type="GeneID" id="113432386"/>
<dbReference type="InterPro" id="IPR029071">
    <property type="entry name" value="Ubiquitin-like_domsf"/>
</dbReference>
<evidence type="ECO:0000256" key="2">
    <source>
        <dbReference type="ARBA" id="ARBA00004141"/>
    </source>
</evidence>
<feature type="transmembrane region" description="Helical" evidence="10">
    <location>
        <begin position="67"/>
        <end position="89"/>
    </location>
</feature>
<dbReference type="PANTHER" id="PTHR14557">
    <property type="entry name" value="PROTEIN C7ORF21"/>
    <property type="match status" value="1"/>
</dbReference>
<evidence type="ECO:0000256" key="6">
    <source>
        <dbReference type="ARBA" id="ARBA00022989"/>
    </source>
</evidence>
<evidence type="ECO:0000259" key="11">
    <source>
        <dbReference type="PROSITE" id="PS50053"/>
    </source>
</evidence>
<dbReference type="RefSeq" id="XP_026550325.1">
    <property type="nucleotide sequence ID" value="XM_026694540.1"/>
</dbReference>
<feature type="domain" description="Ubiquitin-like" evidence="11">
    <location>
        <begin position="11"/>
        <end position="46"/>
    </location>
</feature>
<evidence type="ECO:0000256" key="7">
    <source>
        <dbReference type="ARBA" id="ARBA00023136"/>
    </source>
</evidence>
<evidence type="ECO:0000256" key="3">
    <source>
        <dbReference type="ARBA" id="ARBA00004496"/>
    </source>
</evidence>
<dbReference type="PROSITE" id="PS50053">
    <property type="entry name" value="UBIQUITIN_2"/>
    <property type="match status" value="1"/>
</dbReference>
<protein>
    <recommendedName>
        <fullName evidence="9">Transmembrane and ubiquitin-like domain-containing protein 1</fullName>
    </recommendedName>
</protein>
<dbReference type="SUPFAM" id="SSF54236">
    <property type="entry name" value="Ubiquitin-like"/>
    <property type="match status" value="1"/>
</dbReference>
<dbReference type="GO" id="GO:0005634">
    <property type="term" value="C:nucleus"/>
    <property type="evidence" value="ECO:0007669"/>
    <property type="project" value="UniProtKB-SubCell"/>
</dbReference>
<name>A0A6J1W5D3_9SAUR</name>
<dbReference type="PANTHER" id="PTHR14557:SF3">
    <property type="entry name" value="TRANSMEMBRANE AND UBIQUITIN-LIKE DOMAIN-CONTAINING PROTEIN 1"/>
    <property type="match status" value="1"/>
</dbReference>
<dbReference type="KEGG" id="nss:113432386"/>
<dbReference type="GO" id="GO:0036503">
    <property type="term" value="P:ERAD pathway"/>
    <property type="evidence" value="ECO:0007669"/>
    <property type="project" value="InterPro"/>
</dbReference>
<comment type="subcellular location">
    <subcellularLocation>
        <location evidence="3">Cytoplasm</location>
    </subcellularLocation>
    <subcellularLocation>
        <location evidence="2">Membrane</location>
        <topology evidence="2">Multi-pass membrane protein</topology>
    </subcellularLocation>
    <subcellularLocation>
        <location evidence="1">Nucleus</location>
    </subcellularLocation>
</comment>
<gene>
    <name evidence="13" type="primary">LOC113432386</name>
</gene>
<reference evidence="13" key="1">
    <citation type="submission" date="2025-08" db="UniProtKB">
        <authorList>
            <consortium name="RefSeq"/>
        </authorList>
    </citation>
    <scope>IDENTIFICATION</scope>
</reference>
<keyword evidence="4" id="KW-0963">Cytoplasm</keyword>
<evidence type="ECO:0000256" key="4">
    <source>
        <dbReference type="ARBA" id="ARBA00022490"/>
    </source>
</evidence>
<keyword evidence="12" id="KW-1185">Reference proteome</keyword>
<organism evidence="12 13">
    <name type="scientific">Notechis scutatus</name>
    <name type="common">mainland tiger snake</name>
    <dbReference type="NCBI Taxonomy" id="8663"/>
    <lineage>
        <taxon>Eukaryota</taxon>
        <taxon>Metazoa</taxon>
        <taxon>Chordata</taxon>
        <taxon>Craniata</taxon>
        <taxon>Vertebrata</taxon>
        <taxon>Euteleostomi</taxon>
        <taxon>Lepidosauria</taxon>
        <taxon>Squamata</taxon>
        <taxon>Bifurcata</taxon>
        <taxon>Unidentata</taxon>
        <taxon>Episquamata</taxon>
        <taxon>Toxicofera</taxon>
        <taxon>Serpentes</taxon>
        <taxon>Colubroidea</taxon>
        <taxon>Elapidae</taxon>
        <taxon>Hydrophiinae</taxon>
        <taxon>Notechis</taxon>
    </lineage>
</organism>
<evidence type="ECO:0000256" key="9">
    <source>
        <dbReference type="ARBA" id="ARBA00039931"/>
    </source>
</evidence>
<evidence type="ECO:0000256" key="10">
    <source>
        <dbReference type="SAM" id="Phobius"/>
    </source>
</evidence>
<dbReference type="GO" id="GO:0005737">
    <property type="term" value="C:cytoplasm"/>
    <property type="evidence" value="ECO:0007669"/>
    <property type="project" value="UniProtKB-SubCell"/>
</dbReference>
<evidence type="ECO:0000313" key="13">
    <source>
        <dbReference type="RefSeq" id="XP_026550325.1"/>
    </source>
</evidence>
<dbReference type="Gene3D" id="3.10.20.90">
    <property type="entry name" value="Phosphatidylinositol 3-kinase Catalytic Subunit, Chain A, domain 1"/>
    <property type="match status" value="1"/>
</dbReference>
<proteinExistence type="predicted"/>
<dbReference type="InterPro" id="IPR040352">
    <property type="entry name" value="TMUB1/2"/>
</dbReference>
<accession>A0A6J1W5D3</accession>
<evidence type="ECO:0000256" key="1">
    <source>
        <dbReference type="ARBA" id="ARBA00004123"/>
    </source>
</evidence>
<keyword evidence="6 10" id="KW-1133">Transmembrane helix</keyword>
<feature type="transmembrane region" description="Helical" evidence="10">
    <location>
        <begin position="95"/>
        <end position="120"/>
    </location>
</feature>
<dbReference type="AlphaFoldDB" id="A0A6J1W5D3"/>
<keyword evidence="5 10" id="KW-0812">Transmembrane</keyword>
<evidence type="ECO:0000256" key="5">
    <source>
        <dbReference type="ARBA" id="ARBA00022692"/>
    </source>
</evidence>
<dbReference type="InterPro" id="IPR000626">
    <property type="entry name" value="Ubiquitin-like_dom"/>
</dbReference>
<dbReference type="Proteomes" id="UP000504612">
    <property type="component" value="Unplaced"/>
</dbReference>
<keyword evidence="8" id="KW-0539">Nucleus</keyword>
<dbReference type="Pfam" id="PF00240">
    <property type="entry name" value="ubiquitin"/>
    <property type="match status" value="1"/>
</dbReference>
<keyword evidence="7 10" id="KW-0472">Membrane</keyword>
<sequence>LCFPGQEQLVRLIYQGHLLRDDGQTLAALHLAPNSVVHCHLSQRRPPSADPAAAEGARTEGEASRAAPLNVGTLMMPLLVLLLAALWYVQLQHRHVFTATATTCLTGLTLLFSCVAFAVYRR</sequence>